<name>A0A239B3E1_9BACT</name>
<keyword evidence="6" id="KW-0804">Transcription</keyword>
<sequence>MTLVLGNLKLQVLSSICQIIDTALDLEKALGQVLRILSESLSMKRATITLMDPESERLVIAASHGLSAEERQRGVYELDEGVTGLIFQSGRPYVAPDIRREPLFLDKTGSRHLERGRVSFIGVPIASHGRCLGVLHVDRLFGDEVAFEEDLSFLTVVATLMGQFLSLNEKVKAREQALVRENLTLRSQLTREQRGPYIVGKSLAMQDVEHQVCKVAPTKATVLLLGESGTGKTLIARVIHELSGRKGGPFVKVNCASIPENLLESELFGYERGAFTGAVGAKPGRFEDAHDGTIFLDEIGELPLGIQAKLLRVLQDKEFERLGSNTTRRVDVRVVAATNRDLGELAERGAFRPDLFYRLSVFPIQVPPLRQRKEDIPVLLNHFIDKVAREYGRTVRFSPRALSDLTQYDWPGNVREMENLMERLVIMSDGERVDAAFLKPYLAQGLNGQTPAGLERSPAVGRTSGLGSLKALEKSEVLAALRRNGWVQYKAAEDLGITPRQIGYRIKKYGLSQVVGREEGAARRMERL</sequence>
<evidence type="ECO:0000313" key="8">
    <source>
        <dbReference type="EMBL" id="SNS02330.1"/>
    </source>
</evidence>
<evidence type="ECO:0000313" key="9">
    <source>
        <dbReference type="Proteomes" id="UP000198324"/>
    </source>
</evidence>
<evidence type="ECO:0000256" key="4">
    <source>
        <dbReference type="ARBA" id="ARBA00023125"/>
    </source>
</evidence>
<dbReference type="InterPro" id="IPR027417">
    <property type="entry name" value="P-loop_NTPase"/>
</dbReference>
<feature type="domain" description="Sigma-54 factor interaction" evidence="7">
    <location>
        <begin position="198"/>
        <end position="426"/>
    </location>
</feature>
<dbReference type="InterPro" id="IPR058031">
    <property type="entry name" value="AAA_lid_NorR"/>
</dbReference>
<evidence type="ECO:0000256" key="2">
    <source>
        <dbReference type="ARBA" id="ARBA00022840"/>
    </source>
</evidence>
<dbReference type="OrthoDB" id="9763792at2"/>
<dbReference type="FunFam" id="3.40.50.300:FF:000006">
    <property type="entry name" value="DNA-binding transcriptional regulator NtrC"/>
    <property type="match status" value="1"/>
</dbReference>
<evidence type="ECO:0000256" key="6">
    <source>
        <dbReference type="ARBA" id="ARBA00023163"/>
    </source>
</evidence>
<dbReference type="InterPro" id="IPR009057">
    <property type="entry name" value="Homeodomain-like_sf"/>
</dbReference>
<dbReference type="PRINTS" id="PR01590">
    <property type="entry name" value="HTHFIS"/>
</dbReference>
<organism evidence="8 9">
    <name type="scientific">Humidesulfovibrio mexicanus</name>
    <dbReference type="NCBI Taxonomy" id="147047"/>
    <lineage>
        <taxon>Bacteria</taxon>
        <taxon>Pseudomonadati</taxon>
        <taxon>Thermodesulfobacteriota</taxon>
        <taxon>Desulfovibrionia</taxon>
        <taxon>Desulfovibrionales</taxon>
        <taxon>Desulfovibrionaceae</taxon>
        <taxon>Humidesulfovibrio</taxon>
    </lineage>
</organism>
<accession>A0A239B3E1</accession>
<dbReference type="SMART" id="SM00382">
    <property type="entry name" value="AAA"/>
    <property type="match status" value="1"/>
</dbReference>
<dbReference type="FunFam" id="1.10.8.60:FF:000014">
    <property type="entry name" value="DNA-binding transcriptional regulator NtrC"/>
    <property type="match status" value="1"/>
</dbReference>
<dbReference type="SUPFAM" id="SSF52540">
    <property type="entry name" value="P-loop containing nucleoside triphosphate hydrolases"/>
    <property type="match status" value="1"/>
</dbReference>
<dbReference type="InterPro" id="IPR003593">
    <property type="entry name" value="AAA+_ATPase"/>
</dbReference>
<dbReference type="EMBL" id="FZOC01000004">
    <property type="protein sequence ID" value="SNS02330.1"/>
    <property type="molecule type" value="Genomic_DNA"/>
</dbReference>
<keyword evidence="5" id="KW-0010">Activator</keyword>
<protein>
    <submittedName>
        <fullName evidence="8">Nif-specific regulatory protein</fullName>
    </submittedName>
</protein>
<keyword evidence="2" id="KW-0067">ATP-binding</keyword>
<dbReference type="Pfam" id="PF25601">
    <property type="entry name" value="AAA_lid_14"/>
    <property type="match status" value="1"/>
</dbReference>
<gene>
    <name evidence="8" type="ORF">SAMN04488503_2400</name>
</gene>
<dbReference type="Pfam" id="PF01590">
    <property type="entry name" value="GAF"/>
    <property type="match status" value="1"/>
</dbReference>
<dbReference type="InterPro" id="IPR025662">
    <property type="entry name" value="Sigma_54_int_dom_ATP-bd_1"/>
</dbReference>
<evidence type="ECO:0000259" key="7">
    <source>
        <dbReference type="PROSITE" id="PS50045"/>
    </source>
</evidence>
<evidence type="ECO:0000256" key="5">
    <source>
        <dbReference type="ARBA" id="ARBA00023159"/>
    </source>
</evidence>
<dbReference type="PROSITE" id="PS00675">
    <property type="entry name" value="SIGMA54_INTERACT_1"/>
    <property type="match status" value="1"/>
</dbReference>
<dbReference type="PROSITE" id="PS50045">
    <property type="entry name" value="SIGMA54_INTERACT_4"/>
    <property type="match status" value="1"/>
</dbReference>
<dbReference type="RefSeq" id="WP_089274596.1">
    <property type="nucleotide sequence ID" value="NZ_FZOC01000004.1"/>
</dbReference>
<dbReference type="GO" id="GO:0005524">
    <property type="term" value="F:ATP binding"/>
    <property type="evidence" value="ECO:0007669"/>
    <property type="project" value="UniProtKB-KW"/>
</dbReference>
<dbReference type="Gene3D" id="3.30.450.40">
    <property type="match status" value="1"/>
</dbReference>
<dbReference type="Gene3D" id="1.10.10.60">
    <property type="entry name" value="Homeodomain-like"/>
    <property type="match status" value="1"/>
</dbReference>
<dbReference type="PANTHER" id="PTHR32071">
    <property type="entry name" value="TRANSCRIPTIONAL REGULATORY PROTEIN"/>
    <property type="match status" value="1"/>
</dbReference>
<dbReference type="Proteomes" id="UP000198324">
    <property type="component" value="Unassembled WGS sequence"/>
</dbReference>
<dbReference type="Pfam" id="PF00158">
    <property type="entry name" value="Sigma54_activat"/>
    <property type="match status" value="1"/>
</dbReference>
<dbReference type="SMART" id="SM00065">
    <property type="entry name" value="GAF"/>
    <property type="match status" value="1"/>
</dbReference>
<dbReference type="GO" id="GO:0043565">
    <property type="term" value="F:sequence-specific DNA binding"/>
    <property type="evidence" value="ECO:0007669"/>
    <property type="project" value="InterPro"/>
</dbReference>
<keyword evidence="1" id="KW-0547">Nucleotide-binding</keyword>
<evidence type="ECO:0000256" key="1">
    <source>
        <dbReference type="ARBA" id="ARBA00022741"/>
    </source>
</evidence>
<keyword evidence="3" id="KW-0805">Transcription regulation</keyword>
<keyword evidence="9" id="KW-1185">Reference proteome</keyword>
<dbReference type="InterPro" id="IPR029016">
    <property type="entry name" value="GAF-like_dom_sf"/>
</dbReference>
<dbReference type="SUPFAM" id="SSF55781">
    <property type="entry name" value="GAF domain-like"/>
    <property type="match status" value="1"/>
</dbReference>
<evidence type="ECO:0000256" key="3">
    <source>
        <dbReference type="ARBA" id="ARBA00023015"/>
    </source>
</evidence>
<proteinExistence type="predicted"/>
<dbReference type="GO" id="GO:0006355">
    <property type="term" value="P:regulation of DNA-templated transcription"/>
    <property type="evidence" value="ECO:0007669"/>
    <property type="project" value="InterPro"/>
</dbReference>
<dbReference type="InterPro" id="IPR002078">
    <property type="entry name" value="Sigma_54_int"/>
</dbReference>
<dbReference type="Pfam" id="PF02954">
    <property type="entry name" value="HTH_8"/>
    <property type="match status" value="1"/>
</dbReference>
<dbReference type="CDD" id="cd00009">
    <property type="entry name" value="AAA"/>
    <property type="match status" value="1"/>
</dbReference>
<dbReference type="Gene3D" id="1.10.8.60">
    <property type="match status" value="1"/>
</dbReference>
<dbReference type="AlphaFoldDB" id="A0A239B3E1"/>
<dbReference type="SUPFAM" id="SSF46689">
    <property type="entry name" value="Homeodomain-like"/>
    <property type="match status" value="1"/>
</dbReference>
<dbReference type="Gene3D" id="3.40.50.300">
    <property type="entry name" value="P-loop containing nucleotide triphosphate hydrolases"/>
    <property type="match status" value="1"/>
</dbReference>
<keyword evidence="4" id="KW-0238">DNA-binding</keyword>
<dbReference type="InterPro" id="IPR002197">
    <property type="entry name" value="HTH_Fis"/>
</dbReference>
<reference evidence="8 9" key="1">
    <citation type="submission" date="2017-06" db="EMBL/GenBank/DDBJ databases">
        <authorList>
            <person name="Kim H.J."/>
            <person name="Triplett B.A."/>
        </authorList>
    </citation>
    <scope>NUCLEOTIDE SEQUENCE [LARGE SCALE GENOMIC DNA]</scope>
    <source>
        <strain evidence="8 9">DSM 13116</strain>
    </source>
</reference>
<dbReference type="InterPro" id="IPR003018">
    <property type="entry name" value="GAF"/>
</dbReference>
<dbReference type="PANTHER" id="PTHR32071:SF117">
    <property type="entry name" value="PTS-DEPENDENT DIHYDROXYACETONE KINASE OPERON REGULATORY PROTEIN-RELATED"/>
    <property type="match status" value="1"/>
</dbReference>